<feature type="compositionally biased region" description="Polar residues" evidence="1">
    <location>
        <begin position="97"/>
        <end position="115"/>
    </location>
</feature>
<feature type="compositionally biased region" description="Polar residues" evidence="1">
    <location>
        <begin position="307"/>
        <end position="325"/>
    </location>
</feature>
<feature type="compositionally biased region" description="Polar residues" evidence="1">
    <location>
        <begin position="933"/>
        <end position="943"/>
    </location>
</feature>
<gene>
    <name evidence="2" type="ORF">SMACR_04367</name>
</gene>
<proteinExistence type="predicted"/>
<evidence type="ECO:0000256" key="1">
    <source>
        <dbReference type="SAM" id="MobiDB-lite"/>
    </source>
</evidence>
<feature type="compositionally biased region" description="Polar residues" evidence="1">
    <location>
        <begin position="267"/>
        <end position="276"/>
    </location>
</feature>
<feature type="compositionally biased region" description="Polar residues" evidence="1">
    <location>
        <begin position="370"/>
        <end position="383"/>
    </location>
</feature>
<feature type="compositionally biased region" description="Polar residues" evidence="1">
    <location>
        <begin position="778"/>
        <end position="788"/>
    </location>
</feature>
<reference evidence="2 3" key="1">
    <citation type="submission" date="2017-07" db="EMBL/GenBank/DDBJ databases">
        <title>Genome sequence of the Sordaria macrospora wild type strain R19027.</title>
        <authorList>
            <person name="Nowrousian M."/>
            <person name="Teichert I."/>
            <person name="Kueck U."/>
        </authorList>
    </citation>
    <scope>NUCLEOTIDE SEQUENCE [LARGE SCALE GENOMIC DNA]</scope>
    <source>
        <strain evidence="2 3">R19027</strain>
        <tissue evidence="2">Mycelium</tissue>
    </source>
</reference>
<feature type="compositionally biased region" description="Polar residues" evidence="1">
    <location>
        <begin position="344"/>
        <end position="355"/>
    </location>
</feature>
<evidence type="ECO:0000313" key="2">
    <source>
        <dbReference type="EMBL" id="KAA8635785.1"/>
    </source>
</evidence>
<feature type="compositionally biased region" description="Polar residues" evidence="1">
    <location>
        <begin position="34"/>
        <end position="48"/>
    </location>
</feature>
<feature type="compositionally biased region" description="Basic and acidic residues" evidence="1">
    <location>
        <begin position="205"/>
        <end position="218"/>
    </location>
</feature>
<feature type="compositionally biased region" description="Polar residues" evidence="1">
    <location>
        <begin position="415"/>
        <end position="426"/>
    </location>
</feature>
<feature type="compositionally biased region" description="Low complexity" evidence="1">
    <location>
        <begin position="116"/>
        <end position="128"/>
    </location>
</feature>
<feature type="compositionally biased region" description="Polar residues" evidence="1">
    <location>
        <begin position="795"/>
        <end position="810"/>
    </location>
</feature>
<comment type="caution">
    <text evidence="2">The sequence shown here is derived from an EMBL/GenBank/DDBJ whole genome shotgun (WGS) entry which is preliminary data.</text>
</comment>
<sequence>MPRKKRASIVDTLLSVKGVARLLRNIKLQDPLGTDTTVASGSNSIEEWSSTDRRSRRTSESPGRKHHRHGHTSRAVLESDSRYALFQDSRNDFAEPSTGSQSTHRTRTTVQSPTQRAARSVASSSRSAAKLESLRNHRGHRHKVMREDTDLESSDSERSATGQKTSQSRQKDDDRFIHESVPASAAETTNTKKGPLKNYDSNSDDNEHPTKTAHDGRSSIRQFTKQLPRRQVRFVKSNAHLRGLVNDKLPPPKYEKFEAHYQKILAQKQNQGSSASEKSEFRSPKTSSGAHPMSSQSAVAQLLTAPSLPTSPVSAESRAPSQATAPKSKAGSEVSVSARLPSALRTNTSTTAGTISSPWASTASSPTVSRAPSYTSTRAPSHTASREPSRASSRASSLTVSKAPSHIAFRAPCRTDSSVHSRTTSRAPEAQQGGHYSFIATSAASSEKPKPSARKSTLKPPDSAKSPHPDSTKAASMYKSPANEKHPHKQYNPQVNEEPSELAGEHADEHVDEQLGQHADKQANEQGSKQRGHQAKFFKSTSRETTLGGHETVPDVASNGNSEVRSNQCHLQGLLPEVYDCKYKTRHCYACSRPRDMRYVEFRNRFLRGEEPQRSLCRTCRRCLERNEEFSLVPYSTNKRTLKDIKGFHWCAQCGTIRSHKFHEHYPSGIDVPPRHQLCHPCCNFAKLPPKNMSSTYKPRKPGDDASNDSKKRAGGDQKSETGKPLHRRQDIGSASENGPAVATSLSSNIPAEEAHPTKSSTRVISPGPGHQHHPSKSHATSETSAAQTGAERLSQAQTPRPAVDSTSVKYESFGGLGGFNAESWKIPADDSPPPQCKRFTTHSNGGQSDEGLFYEDIHVNYHEILRQNRNKHHRNRYDVSLPEIWLTSPTEEAHITQPTVILEEQCPGRSLHDNLPRFSVNDCPARDRSKYQRQPSMQSEASNLTVRPLDNDFSSCRNKENYPDYPPQYTTPRQFHWPTEREEVDENQPKGLSDMFYETDEGKCTDAWFASMSSWSEPKRNAKSQVESTDNYKTWPPGSYDTTERAAHEYLGKRRSIRQSVIPGSPPHSHVRKASDSLSVETVALWQGVTPGAPTAEVTEPESPAGEEGAKKGSGSAATNC</sequence>
<dbReference type="AlphaFoldDB" id="A0A8S9A547"/>
<feature type="compositionally biased region" description="Polar residues" evidence="1">
    <location>
        <begin position="159"/>
        <end position="168"/>
    </location>
</feature>
<feature type="region of interest" description="Disordered" evidence="1">
    <location>
        <begin position="918"/>
        <end position="943"/>
    </location>
</feature>
<feature type="compositionally biased region" description="Polar residues" evidence="1">
    <location>
        <begin position="284"/>
        <end position="299"/>
    </location>
</feature>
<feature type="compositionally biased region" description="Basic and acidic residues" evidence="1">
    <location>
        <begin position="50"/>
        <end position="63"/>
    </location>
</feature>
<feature type="region of interest" description="Disordered" evidence="1">
    <location>
        <begin position="244"/>
        <end position="565"/>
    </location>
</feature>
<feature type="region of interest" description="Disordered" evidence="1">
    <location>
        <begin position="32"/>
        <end position="229"/>
    </location>
</feature>
<feature type="compositionally biased region" description="Basic and acidic residues" evidence="1">
    <location>
        <begin position="701"/>
        <end position="731"/>
    </location>
</feature>
<evidence type="ECO:0000313" key="3">
    <source>
        <dbReference type="Proteomes" id="UP000433876"/>
    </source>
</evidence>
<feature type="region of interest" description="Disordered" evidence="1">
    <location>
        <begin position="1089"/>
        <end position="1122"/>
    </location>
</feature>
<organism evidence="2 3">
    <name type="scientific">Sordaria macrospora</name>
    <dbReference type="NCBI Taxonomy" id="5147"/>
    <lineage>
        <taxon>Eukaryota</taxon>
        <taxon>Fungi</taxon>
        <taxon>Dikarya</taxon>
        <taxon>Ascomycota</taxon>
        <taxon>Pezizomycotina</taxon>
        <taxon>Sordariomycetes</taxon>
        <taxon>Sordariomycetidae</taxon>
        <taxon>Sordariales</taxon>
        <taxon>Sordariaceae</taxon>
        <taxon>Sordaria</taxon>
    </lineage>
</organism>
<feature type="compositionally biased region" description="Basic and acidic residues" evidence="1">
    <location>
        <begin position="503"/>
        <end position="523"/>
    </location>
</feature>
<dbReference type="Proteomes" id="UP000433876">
    <property type="component" value="Unassembled WGS sequence"/>
</dbReference>
<name>A0A8S9A547_SORMA</name>
<feature type="compositionally biased region" description="Basic and acidic residues" evidence="1">
    <location>
        <begin position="169"/>
        <end position="178"/>
    </location>
</feature>
<accession>A0A8S9A547</accession>
<feature type="region of interest" description="Disordered" evidence="1">
    <location>
        <begin position="693"/>
        <end position="810"/>
    </location>
</feature>
<protein>
    <submittedName>
        <fullName evidence="2">Uncharacterized protein</fullName>
    </submittedName>
</protein>
<dbReference type="VEuPathDB" id="FungiDB:SMAC_04367"/>
<dbReference type="EMBL" id="NMPR01000009">
    <property type="protein sequence ID" value="KAA8635785.1"/>
    <property type="molecule type" value="Genomic_DNA"/>
</dbReference>
<dbReference type="OMA" id="RSHKFHE"/>
<feature type="compositionally biased region" description="Low complexity" evidence="1">
    <location>
        <begin position="356"/>
        <end position="369"/>
    </location>
</feature>